<dbReference type="PANTHER" id="PTHR43730">
    <property type="entry name" value="BETA-MANNOSIDASE"/>
    <property type="match status" value="1"/>
</dbReference>
<comment type="pathway">
    <text evidence="2">Glycan metabolism; N-glycan degradation.</text>
</comment>
<sequence>MATLRRTVLLDNKWRYRSTTSTESSINSWQPSRPLPTEIHLDLLANNAIPNPFLGKNESAVHWVGEQTWVYERDFVIPEGVFGPNYSKVAVVFEGLDTFATVELNGHEILKSDNAFVSHRVEITQDLLVEGPQHLQITFENAERVGDEEVQKHPEHDWFTFNSIARLATRKPQYHYGWDWGPKLMSCGPWKPIYLDLYNSRVSDVVVHTPLASDLQYADVKIEVEIEGPALQANVTLRRDGVAQQSQVVDIQQNVARTIFRVQNPHLWWPFTLGEASLYEVGVSVYEKIGESSKPTLSDHMTKRFGIRKVELVQNALPDQEGKTFFFKINNVPIFAAGSCWIPADSFVSRISAQRYRDWIKLARDSNQVMIRVWGGGIYEHEAFYDACDELGILVWQDFMFACGNYPAHAELRRNVATEADQNVRLLRHHPSIVLWCGNNEDYAMPLIRQIEYDASESDPDKILESNFPARYFYEHMFPAICKDLSPDTPYWPGSPFGGDMVNSEHIGDIHQWHVWHLEMFPYQDFPRLAGRFVSEFGMQALPCLETAKEFFPPGYSLGRGADFSKDEFVKWHNKMEDGSERMAHYGEPNIDFQTTSLPDYIYCTQLIQSEALSAAYRSWRRLWSGPGKEYCAGALVWQLNDCWPVTSWAIADYYLRPKMSYWAVKRECAAITAGVARVKDGDRTVALDVWAVNMTLADARVDVSIHAWDIVTGCVVFAKQIHKAHVLAKNQSTELGRLELDAHVPADSNLNHRDSGYRDVVFTVRLVEALPAANSVAGVDPSAHVLAQTVNFHEPLQEVSFRARSANLKLKIARHAGGTVVEAATDVPIKGLLVQVKNDADAKWDDNGVDLVPGQVARLKYLGRGLEMGQEDRLHARWLGGEWGGPQIIRTSL</sequence>
<dbReference type="InterPro" id="IPR041447">
    <property type="entry name" value="Mannosidase_ig"/>
</dbReference>
<dbReference type="InterPro" id="IPR054593">
    <property type="entry name" value="Beta-mannosidase-like_N2"/>
</dbReference>
<dbReference type="GO" id="GO:0006516">
    <property type="term" value="P:glycoprotein catabolic process"/>
    <property type="evidence" value="ECO:0007669"/>
    <property type="project" value="TreeGrafter"/>
</dbReference>
<gene>
    <name evidence="14" type="ORF">PV04_01873</name>
</gene>
<reference evidence="14 15" key="1">
    <citation type="submission" date="2015-01" db="EMBL/GenBank/DDBJ databases">
        <title>The Genome Sequence of Capronia semiimmersa CBS27337.</title>
        <authorList>
            <consortium name="The Broad Institute Genomics Platform"/>
            <person name="Cuomo C."/>
            <person name="de Hoog S."/>
            <person name="Gorbushina A."/>
            <person name="Stielow B."/>
            <person name="Teixiera M."/>
            <person name="Abouelleil A."/>
            <person name="Chapman S.B."/>
            <person name="Priest M."/>
            <person name="Young S.K."/>
            <person name="Wortman J."/>
            <person name="Nusbaum C."/>
            <person name="Birren B."/>
        </authorList>
    </citation>
    <scope>NUCLEOTIDE SEQUENCE [LARGE SCALE GENOMIC DNA]</scope>
    <source>
        <strain evidence="14 15">CBS 27337</strain>
    </source>
</reference>
<proteinExistence type="inferred from homology"/>
<evidence type="ECO:0000256" key="7">
    <source>
        <dbReference type="ARBA" id="ARBA00023326"/>
    </source>
</evidence>
<evidence type="ECO:0000256" key="1">
    <source>
        <dbReference type="ARBA" id="ARBA00000829"/>
    </source>
</evidence>
<accession>A0A0D2D865</accession>
<organism evidence="14 15">
    <name type="scientific">Phialophora macrospora</name>
    <dbReference type="NCBI Taxonomy" id="1851006"/>
    <lineage>
        <taxon>Eukaryota</taxon>
        <taxon>Fungi</taxon>
        <taxon>Dikarya</taxon>
        <taxon>Ascomycota</taxon>
        <taxon>Pezizomycotina</taxon>
        <taxon>Eurotiomycetes</taxon>
        <taxon>Chaetothyriomycetidae</taxon>
        <taxon>Chaetothyriales</taxon>
        <taxon>Herpotrichiellaceae</taxon>
        <taxon>Phialophora</taxon>
    </lineage>
</organism>
<evidence type="ECO:0000256" key="9">
    <source>
        <dbReference type="ARBA" id="ARBA00041069"/>
    </source>
</evidence>
<evidence type="ECO:0000313" key="15">
    <source>
        <dbReference type="Proteomes" id="UP000054266"/>
    </source>
</evidence>
<dbReference type="SUPFAM" id="SSF49785">
    <property type="entry name" value="Galactose-binding domain-like"/>
    <property type="match status" value="1"/>
</dbReference>
<dbReference type="InterPro" id="IPR036156">
    <property type="entry name" value="Beta-gal/glucu_dom_sf"/>
</dbReference>
<dbReference type="FunFam" id="3.20.20.80:FF:000050">
    <property type="entry name" value="Beta-mannosidase B"/>
    <property type="match status" value="1"/>
</dbReference>
<dbReference type="InterPro" id="IPR013783">
    <property type="entry name" value="Ig-like_fold"/>
</dbReference>
<keyword evidence="7" id="KW-0624">Polysaccharide degradation</keyword>
<dbReference type="HOGENOM" id="CLU_005015_1_1_1"/>
<dbReference type="AlphaFoldDB" id="A0A0D2D865"/>
<dbReference type="InterPro" id="IPR006102">
    <property type="entry name" value="Ig-like_GH2"/>
</dbReference>
<evidence type="ECO:0000256" key="10">
    <source>
        <dbReference type="ARBA" id="ARBA00041614"/>
    </source>
</evidence>
<dbReference type="GO" id="GO:0000272">
    <property type="term" value="P:polysaccharide catabolic process"/>
    <property type="evidence" value="ECO:0007669"/>
    <property type="project" value="UniProtKB-KW"/>
</dbReference>
<name>A0A0D2D865_9EURO</name>
<evidence type="ECO:0000259" key="13">
    <source>
        <dbReference type="Pfam" id="PF22666"/>
    </source>
</evidence>
<keyword evidence="6" id="KW-0326">Glycosidase</keyword>
<dbReference type="InterPro" id="IPR008979">
    <property type="entry name" value="Galactose-bd-like_sf"/>
</dbReference>
<evidence type="ECO:0000256" key="6">
    <source>
        <dbReference type="ARBA" id="ARBA00023295"/>
    </source>
</evidence>
<dbReference type="EC" id="3.2.1.25" evidence="3"/>
<keyword evidence="5" id="KW-0119">Carbohydrate metabolism</keyword>
<dbReference type="SUPFAM" id="SSF51445">
    <property type="entry name" value="(Trans)glycosidases"/>
    <property type="match status" value="1"/>
</dbReference>
<feature type="domain" description="Glycoside hydrolase family 2 immunoglobulin-like beta-sandwich" evidence="11">
    <location>
        <begin position="201"/>
        <end position="308"/>
    </location>
</feature>
<dbReference type="InterPro" id="IPR017853">
    <property type="entry name" value="GH"/>
</dbReference>
<dbReference type="GO" id="GO:0004567">
    <property type="term" value="F:beta-mannosidase activity"/>
    <property type="evidence" value="ECO:0007669"/>
    <property type="project" value="UniProtKB-EC"/>
</dbReference>
<dbReference type="EMBL" id="KN846956">
    <property type="protein sequence ID" value="KIW73781.1"/>
    <property type="molecule type" value="Genomic_DNA"/>
</dbReference>
<dbReference type="Pfam" id="PF17786">
    <property type="entry name" value="Mannosidase_ig"/>
    <property type="match status" value="1"/>
</dbReference>
<feature type="domain" description="Beta-mannosidase-like galactose-binding" evidence="13">
    <location>
        <begin position="14"/>
        <end position="191"/>
    </location>
</feature>
<evidence type="ECO:0000313" key="14">
    <source>
        <dbReference type="EMBL" id="KIW73781.1"/>
    </source>
</evidence>
<feature type="domain" description="Mannosidase Ig/CBM-like" evidence="12">
    <location>
        <begin position="688"/>
        <end position="768"/>
    </location>
</feature>
<keyword evidence="4" id="KW-0378">Hydrolase</keyword>
<dbReference type="Proteomes" id="UP000054266">
    <property type="component" value="Unassembled WGS sequence"/>
</dbReference>
<dbReference type="Gene3D" id="3.20.20.80">
    <property type="entry name" value="Glycosidases"/>
    <property type="match status" value="1"/>
</dbReference>
<evidence type="ECO:0000259" key="11">
    <source>
        <dbReference type="Pfam" id="PF00703"/>
    </source>
</evidence>
<dbReference type="Pfam" id="PF00703">
    <property type="entry name" value="Glyco_hydro_2"/>
    <property type="match status" value="1"/>
</dbReference>
<comment type="similarity">
    <text evidence="8">Belongs to the glycosyl hydrolase 2 family. Beta-mannosidase B subfamily.</text>
</comment>
<keyword evidence="15" id="KW-1185">Reference proteome</keyword>
<dbReference type="Gene3D" id="2.60.40.10">
    <property type="entry name" value="Immunoglobulins"/>
    <property type="match status" value="1"/>
</dbReference>
<comment type="catalytic activity">
    <reaction evidence="1">
        <text>Hydrolysis of terminal, non-reducing beta-D-mannose residues in beta-D-mannosides.</text>
        <dbReference type="EC" id="3.2.1.25"/>
    </reaction>
</comment>
<dbReference type="PANTHER" id="PTHR43730:SF1">
    <property type="entry name" value="BETA-MANNOSIDASE"/>
    <property type="match status" value="1"/>
</dbReference>
<evidence type="ECO:0000259" key="12">
    <source>
        <dbReference type="Pfam" id="PF17786"/>
    </source>
</evidence>
<evidence type="ECO:0000256" key="8">
    <source>
        <dbReference type="ARBA" id="ARBA00038429"/>
    </source>
</evidence>
<evidence type="ECO:0000256" key="3">
    <source>
        <dbReference type="ARBA" id="ARBA00012754"/>
    </source>
</evidence>
<protein>
    <recommendedName>
        <fullName evidence="9">Beta-mannosidase B</fullName>
        <ecNumber evidence="3">3.2.1.25</ecNumber>
    </recommendedName>
    <alternativeName>
        <fullName evidence="10">Mannanase B</fullName>
    </alternativeName>
</protein>
<evidence type="ECO:0000256" key="4">
    <source>
        <dbReference type="ARBA" id="ARBA00022801"/>
    </source>
</evidence>
<dbReference type="STRING" id="5601.A0A0D2D865"/>
<dbReference type="Pfam" id="PF22666">
    <property type="entry name" value="Glyco_hydro_2_N2"/>
    <property type="match status" value="1"/>
</dbReference>
<evidence type="ECO:0000256" key="5">
    <source>
        <dbReference type="ARBA" id="ARBA00023277"/>
    </source>
</evidence>
<evidence type="ECO:0000256" key="2">
    <source>
        <dbReference type="ARBA" id="ARBA00004740"/>
    </source>
</evidence>
<dbReference type="InterPro" id="IPR050887">
    <property type="entry name" value="Beta-mannosidase_GH2"/>
</dbReference>
<dbReference type="SUPFAM" id="SSF49303">
    <property type="entry name" value="beta-Galactosidase/glucuronidase domain"/>
    <property type="match status" value="2"/>
</dbReference>
<dbReference type="Gene3D" id="2.60.120.260">
    <property type="entry name" value="Galactose-binding domain-like"/>
    <property type="match status" value="1"/>
</dbReference>